<evidence type="ECO:0000313" key="2">
    <source>
        <dbReference type="Proteomes" id="UP000004959"/>
    </source>
</evidence>
<protein>
    <submittedName>
        <fullName evidence="1">SAM-dependent methyltransferase</fullName>
    </submittedName>
</protein>
<dbReference type="Proteomes" id="UP000004959">
    <property type="component" value="Chromosome"/>
</dbReference>
<keyword evidence="1" id="KW-0489">Methyltransferase</keyword>
<keyword evidence="1" id="KW-0808">Transferase</keyword>
<evidence type="ECO:0000313" key="1">
    <source>
        <dbReference type="EMBL" id="EHN58995.1"/>
    </source>
</evidence>
<dbReference type="InterPro" id="IPR029063">
    <property type="entry name" value="SAM-dependent_MTases_sf"/>
</dbReference>
<dbReference type="STRING" id="336988.NT96_07905"/>
<dbReference type="PANTHER" id="PTHR43460">
    <property type="entry name" value="METHYLTRANSFERASE"/>
    <property type="match status" value="1"/>
</dbReference>
<name>G9WII3_9LACO</name>
<dbReference type="PATRIC" id="fig|1045004.4.peg.893"/>
<dbReference type="OrthoDB" id="9795864at2"/>
<gene>
    <name evidence="1" type="ORF">OKIT_0890</name>
</gene>
<dbReference type="PANTHER" id="PTHR43460:SF1">
    <property type="entry name" value="METHYLTRANSFERASE TYPE 11 DOMAIN-CONTAINING PROTEIN"/>
    <property type="match status" value="1"/>
</dbReference>
<sequence>MKNKDLLQQWLNEEKLAKHFTGWDFSHLAHRWYNEQLPWNYPEIVKQHLKNTDQLLDTGTGDAELLLSFGHPYDHTVVTETWQPNIDLLKKKLAPLGIQLYASEQENDMPDMPNSFDIITNSHDGLNFTGIVRCLKPNGLFITEQVGATNNYSLSSFLSDNYVPAYPQNTLVKVASNFVERGFQILQSDVAYPKIRFYDVGALVYYATIISWEFPAFSVLKCQTKLQQLQNIIDQIGFIESNEDRFLLVAKKQ</sequence>
<dbReference type="Gene3D" id="3.40.50.150">
    <property type="entry name" value="Vaccinia Virus protein VP39"/>
    <property type="match status" value="1"/>
</dbReference>
<dbReference type="GO" id="GO:0008168">
    <property type="term" value="F:methyltransferase activity"/>
    <property type="evidence" value="ECO:0007669"/>
    <property type="project" value="UniProtKB-KW"/>
</dbReference>
<dbReference type="GO" id="GO:0032259">
    <property type="term" value="P:methylation"/>
    <property type="evidence" value="ECO:0007669"/>
    <property type="project" value="UniProtKB-KW"/>
</dbReference>
<accession>G9WII3</accession>
<dbReference type="AlphaFoldDB" id="G9WII3"/>
<comment type="caution">
    <text evidence="1">The sequence shown here is derived from an EMBL/GenBank/DDBJ whole genome shotgun (WGS) entry which is preliminary data.</text>
</comment>
<dbReference type="RefSeq" id="WP_007745660.1">
    <property type="nucleotide sequence ID" value="NZ_CM001398.1"/>
</dbReference>
<organism evidence="1 2">
    <name type="scientific">Oenococcus kitaharae DSM 17330</name>
    <dbReference type="NCBI Taxonomy" id="1045004"/>
    <lineage>
        <taxon>Bacteria</taxon>
        <taxon>Bacillati</taxon>
        <taxon>Bacillota</taxon>
        <taxon>Bacilli</taxon>
        <taxon>Lactobacillales</taxon>
        <taxon>Lactobacillaceae</taxon>
        <taxon>Oenococcus</taxon>
    </lineage>
</organism>
<dbReference type="SUPFAM" id="SSF53335">
    <property type="entry name" value="S-adenosyl-L-methionine-dependent methyltransferases"/>
    <property type="match status" value="1"/>
</dbReference>
<proteinExistence type="predicted"/>
<dbReference type="InterPro" id="IPR052939">
    <property type="entry name" value="23S_rRNA_MeTrnsfrase_RlmA"/>
</dbReference>
<dbReference type="eggNOG" id="COG2226">
    <property type="taxonomic scope" value="Bacteria"/>
</dbReference>
<reference evidence="1 2" key="1">
    <citation type="journal article" date="2012" name="PLoS ONE">
        <title>Functional divergence in the genus oenococcus as predicted by genome sequencing of the newly-described species, Oenococcus kitaharae.</title>
        <authorList>
            <person name="Borneman A.R."/>
            <person name="McCarthy J.M."/>
            <person name="Chambers P.J."/>
            <person name="Bartowsky E.J."/>
        </authorList>
    </citation>
    <scope>NUCLEOTIDE SEQUENCE [LARGE SCALE GENOMIC DNA]</scope>
    <source>
        <strain evidence="2">DSM17330</strain>
    </source>
</reference>
<dbReference type="HOGENOM" id="CLU_091968_1_0_9"/>
<dbReference type="EMBL" id="AFVZ01000001">
    <property type="protein sequence ID" value="EHN58995.1"/>
    <property type="molecule type" value="Genomic_DNA"/>
</dbReference>
<keyword evidence="2" id="KW-1185">Reference proteome</keyword>